<dbReference type="PhylomeDB" id="E9HLK7"/>
<evidence type="ECO:0000256" key="6">
    <source>
        <dbReference type="ARBA" id="ARBA00023170"/>
    </source>
</evidence>
<gene>
    <name evidence="10" type="ORF">DAPPUDRAFT_115497</name>
</gene>
<evidence type="ECO:0000256" key="7">
    <source>
        <dbReference type="ARBA" id="ARBA00023180"/>
    </source>
</evidence>
<dbReference type="SUPFAM" id="SSF53850">
    <property type="entry name" value="Periplasmic binding protein-like II"/>
    <property type="match status" value="1"/>
</dbReference>
<dbReference type="EMBL" id="GL732679">
    <property type="protein sequence ID" value="EFX67399.1"/>
    <property type="molecule type" value="Genomic_DNA"/>
</dbReference>
<keyword evidence="4 8" id="KW-1133">Transmembrane helix</keyword>
<evidence type="ECO:0000256" key="2">
    <source>
        <dbReference type="ARBA" id="ARBA00022475"/>
    </source>
</evidence>
<comment type="subcellular location">
    <subcellularLocation>
        <location evidence="1">Cell membrane</location>
        <topology evidence="1">Multi-pass membrane protein</topology>
    </subcellularLocation>
</comment>
<dbReference type="KEGG" id="dpx:DAPPUDRAFT_115497"/>
<dbReference type="Proteomes" id="UP000000305">
    <property type="component" value="Unassembled WGS sequence"/>
</dbReference>
<dbReference type="STRING" id="6669.E9HLK7"/>
<evidence type="ECO:0000256" key="9">
    <source>
        <dbReference type="SAM" id="SignalP"/>
    </source>
</evidence>
<evidence type="ECO:0008006" key="12">
    <source>
        <dbReference type="Google" id="ProtNLM"/>
    </source>
</evidence>
<keyword evidence="6" id="KW-0675">Receptor</keyword>
<name>E9HLK7_DAPPU</name>
<evidence type="ECO:0000256" key="8">
    <source>
        <dbReference type="SAM" id="Phobius"/>
    </source>
</evidence>
<dbReference type="PANTHER" id="PTHR42643">
    <property type="entry name" value="IONOTROPIC RECEPTOR 20A-RELATED"/>
    <property type="match status" value="1"/>
</dbReference>
<evidence type="ECO:0000256" key="5">
    <source>
        <dbReference type="ARBA" id="ARBA00023136"/>
    </source>
</evidence>
<proteinExistence type="predicted"/>
<evidence type="ECO:0000313" key="10">
    <source>
        <dbReference type="EMBL" id="EFX67399.1"/>
    </source>
</evidence>
<keyword evidence="9" id="KW-0732">Signal</keyword>
<keyword evidence="3 8" id="KW-0812">Transmembrane</keyword>
<sequence length="231" mass="25563">MGRLSFVCFTFICCAANAEQVAILANVRPRDALQQQESNPLNGEHFRLIASPLPGIYNVKRNSTGYVVQSAGPVPLALEWLSLRYNFTYSYIPMTEPNMVVDELPNQEGGMTFLRQKEAELYLGALVVTSERFKDADFPSPWMSSSFSILIPIPNSSTNIGALIQPMSTEVWIWICLSVPAVMASLFGLSKCIVALNKRMMHGSKPSDVNLRDSSFQITNYVICVLLSQGA</sequence>
<feature type="signal peptide" evidence="9">
    <location>
        <begin position="1"/>
        <end position="18"/>
    </location>
</feature>
<keyword evidence="5 8" id="KW-0472">Membrane</keyword>
<organism evidence="10 11">
    <name type="scientific">Daphnia pulex</name>
    <name type="common">Water flea</name>
    <dbReference type="NCBI Taxonomy" id="6669"/>
    <lineage>
        <taxon>Eukaryota</taxon>
        <taxon>Metazoa</taxon>
        <taxon>Ecdysozoa</taxon>
        <taxon>Arthropoda</taxon>
        <taxon>Crustacea</taxon>
        <taxon>Branchiopoda</taxon>
        <taxon>Diplostraca</taxon>
        <taxon>Cladocera</taxon>
        <taxon>Anomopoda</taxon>
        <taxon>Daphniidae</taxon>
        <taxon>Daphnia</taxon>
    </lineage>
</organism>
<dbReference type="AlphaFoldDB" id="E9HLK7"/>
<dbReference type="FunFam" id="3.40.190.10:FF:000218">
    <property type="entry name" value="Uncharacterized protein"/>
    <property type="match status" value="1"/>
</dbReference>
<evidence type="ECO:0000256" key="3">
    <source>
        <dbReference type="ARBA" id="ARBA00022692"/>
    </source>
</evidence>
<dbReference type="HOGENOM" id="CLU_1200886_0_0_1"/>
<feature type="transmembrane region" description="Helical" evidence="8">
    <location>
        <begin position="171"/>
        <end position="196"/>
    </location>
</feature>
<keyword evidence="7" id="KW-0325">Glycoprotein</keyword>
<protein>
    <recommendedName>
        <fullName evidence="12">Ionotropic glutamate receptor L-glutamate and glycine-binding domain-containing protein</fullName>
    </recommendedName>
</protein>
<keyword evidence="11" id="KW-1185">Reference proteome</keyword>
<feature type="chain" id="PRO_5003238203" description="Ionotropic glutamate receptor L-glutamate and glycine-binding domain-containing protein" evidence="9">
    <location>
        <begin position="19"/>
        <end position="231"/>
    </location>
</feature>
<dbReference type="InParanoid" id="E9HLK7"/>
<evidence type="ECO:0000313" key="11">
    <source>
        <dbReference type="Proteomes" id="UP000000305"/>
    </source>
</evidence>
<keyword evidence="2" id="KW-1003">Cell membrane</keyword>
<dbReference type="GO" id="GO:0005886">
    <property type="term" value="C:plasma membrane"/>
    <property type="evidence" value="ECO:0007669"/>
    <property type="project" value="UniProtKB-SubCell"/>
</dbReference>
<accession>E9HLK7</accession>
<dbReference type="Gene3D" id="3.40.190.10">
    <property type="entry name" value="Periplasmic binding protein-like II"/>
    <property type="match status" value="1"/>
</dbReference>
<evidence type="ECO:0000256" key="4">
    <source>
        <dbReference type="ARBA" id="ARBA00022989"/>
    </source>
</evidence>
<dbReference type="PANTHER" id="PTHR42643:SF24">
    <property type="entry name" value="IONOTROPIC RECEPTOR 60A"/>
    <property type="match status" value="1"/>
</dbReference>
<evidence type="ECO:0000256" key="1">
    <source>
        <dbReference type="ARBA" id="ARBA00004651"/>
    </source>
</evidence>
<reference evidence="10 11" key="1">
    <citation type="journal article" date="2011" name="Science">
        <title>The ecoresponsive genome of Daphnia pulex.</title>
        <authorList>
            <person name="Colbourne J.K."/>
            <person name="Pfrender M.E."/>
            <person name="Gilbert D."/>
            <person name="Thomas W.K."/>
            <person name="Tucker A."/>
            <person name="Oakley T.H."/>
            <person name="Tokishita S."/>
            <person name="Aerts A."/>
            <person name="Arnold G.J."/>
            <person name="Basu M.K."/>
            <person name="Bauer D.J."/>
            <person name="Caceres C.E."/>
            <person name="Carmel L."/>
            <person name="Casola C."/>
            <person name="Choi J.H."/>
            <person name="Detter J.C."/>
            <person name="Dong Q."/>
            <person name="Dusheyko S."/>
            <person name="Eads B.D."/>
            <person name="Frohlich T."/>
            <person name="Geiler-Samerotte K.A."/>
            <person name="Gerlach D."/>
            <person name="Hatcher P."/>
            <person name="Jogdeo S."/>
            <person name="Krijgsveld J."/>
            <person name="Kriventseva E.V."/>
            <person name="Kultz D."/>
            <person name="Laforsch C."/>
            <person name="Lindquist E."/>
            <person name="Lopez J."/>
            <person name="Manak J.R."/>
            <person name="Muller J."/>
            <person name="Pangilinan J."/>
            <person name="Patwardhan R.P."/>
            <person name="Pitluck S."/>
            <person name="Pritham E.J."/>
            <person name="Rechtsteiner A."/>
            <person name="Rho M."/>
            <person name="Rogozin I.B."/>
            <person name="Sakarya O."/>
            <person name="Salamov A."/>
            <person name="Schaack S."/>
            <person name="Shapiro H."/>
            <person name="Shiga Y."/>
            <person name="Skalitzky C."/>
            <person name="Smith Z."/>
            <person name="Souvorov A."/>
            <person name="Sung W."/>
            <person name="Tang Z."/>
            <person name="Tsuchiya D."/>
            <person name="Tu H."/>
            <person name="Vos H."/>
            <person name="Wang M."/>
            <person name="Wolf Y.I."/>
            <person name="Yamagata H."/>
            <person name="Yamada T."/>
            <person name="Ye Y."/>
            <person name="Shaw J.R."/>
            <person name="Andrews J."/>
            <person name="Crease T.J."/>
            <person name="Tang H."/>
            <person name="Lucas S.M."/>
            <person name="Robertson H.M."/>
            <person name="Bork P."/>
            <person name="Koonin E.V."/>
            <person name="Zdobnov E.M."/>
            <person name="Grigoriev I.V."/>
            <person name="Lynch M."/>
            <person name="Boore J.L."/>
        </authorList>
    </citation>
    <scope>NUCLEOTIDE SEQUENCE [LARGE SCALE GENOMIC DNA]</scope>
</reference>
<dbReference type="InterPro" id="IPR052192">
    <property type="entry name" value="Insect_Ionotropic_Sensory_Rcpt"/>
</dbReference>